<sequence length="421" mass="46169">MAPQNSIMPREAYIPKATPIGGDTMSVIVSLASVSVLSIFLFQRITAVRSWARLPFVAWLVLIIYFDSYGFVFTSAILTQVFGLNTSFNICHGAIILCLVCYVTTKILIYVFLVEKAHVIRSSTTRRRNSGLYLFNIITLLVGYGVVVVMNFIYRIARIVNGECFIGMEKISMIPLIAFDAIVNVYLTILFLIPLKNLYSFKNLPKTGANTRLRNVAMRTFVGACCTLTSSIVNLTVLMVLNGEPGWVCLMCCNSDVLFSAIVVQWVTSRDNAGSSSQVNSAALDNSYIGRQSSAAHQMSNIRASKAPNNSHDMDDETNLVSPGAVAFSSDAGSEVTKVSSGVVVTTTIHRQIKPTPGREGSLLDDDIETIGDSERDFPLRPAVYSPGKMDASEPTQTHIQGGRVQHHQRTKTLSFSRPLN</sequence>
<feature type="region of interest" description="Disordered" evidence="1">
    <location>
        <begin position="386"/>
        <end position="421"/>
    </location>
</feature>
<dbReference type="EMBL" id="LYXU01000001">
    <property type="protein sequence ID" value="OBS26373.1"/>
    <property type="molecule type" value="Genomic_DNA"/>
</dbReference>
<reference evidence="3 4" key="1">
    <citation type="submission" date="2016-06" db="EMBL/GenBank/DDBJ databases">
        <title>Living apart together: crosstalk between the core and supernumerary genomes in a fungal plant pathogen.</title>
        <authorList>
            <person name="Vanheule A."/>
            <person name="Audenaert K."/>
            <person name="Warris S."/>
            <person name="Van De Geest H."/>
            <person name="Schijlen E."/>
            <person name="Hofte M."/>
            <person name="De Saeger S."/>
            <person name="Haesaert G."/>
            <person name="Waalwijk C."/>
            <person name="Van Der Lee T."/>
        </authorList>
    </citation>
    <scope>NUCLEOTIDE SEQUENCE [LARGE SCALE GENOMIC DNA]</scope>
    <source>
        <strain evidence="3 4">2516</strain>
    </source>
</reference>
<feature type="compositionally biased region" description="Polar residues" evidence="1">
    <location>
        <begin position="412"/>
        <end position="421"/>
    </location>
</feature>
<dbReference type="OMA" id="FVGACCT"/>
<keyword evidence="2" id="KW-0472">Membrane</keyword>
<evidence type="ECO:0000313" key="4">
    <source>
        <dbReference type="Proteomes" id="UP000091967"/>
    </source>
</evidence>
<name>A0A1B8B0W1_FUSPO</name>
<comment type="caution">
    <text evidence="3">The sequence shown here is derived from an EMBL/GenBank/DDBJ whole genome shotgun (WGS) entry which is preliminary data.</text>
</comment>
<accession>A0A1B8B0W1</accession>
<feature type="transmembrane region" description="Helical" evidence="2">
    <location>
        <begin position="20"/>
        <end position="42"/>
    </location>
</feature>
<organism evidence="3 4">
    <name type="scientific">Fusarium poae</name>
    <dbReference type="NCBI Taxonomy" id="36050"/>
    <lineage>
        <taxon>Eukaryota</taxon>
        <taxon>Fungi</taxon>
        <taxon>Dikarya</taxon>
        <taxon>Ascomycota</taxon>
        <taxon>Pezizomycotina</taxon>
        <taxon>Sordariomycetes</taxon>
        <taxon>Hypocreomycetidae</taxon>
        <taxon>Hypocreales</taxon>
        <taxon>Nectriaceae</taxon>
        <taxon>Fusarium</taxon>
    </lineage>
</organism>
<dbReference type="PANTHER" id="PTHR38848">
    <property type="entry name" value="G-PROTEIN COUPLED RECEPTORS FAMILY 3 PROFILE DOMAIN-CONTAINING PROTEIN"/>
    <property type="match status" value="1"/>
</dbReference>
<feature type="transmembrane region" description="Helical" evidence="2">
    <location>
        <begin position="216"/>
        <end position="239"/>
    </location>
</feature>
<feature type="transmembrane region" description="Helical" evidence="2">
    <location>
        <begin position="54"/>
        <end position="82"/>
    </location>
</feature>
<evidence type="ECO:0000256" key="2">
    <source>
        <dbReference type="SAM" id="Phobius"/>
    </source>
</evidence>
<keyword evidence="4" id="KW-1185">Reference proteome</keyword>
<keyword evidence="2" id="KW-0812">Transmembrane</keyword>
<keyword evidence="2" id="KW-1133">Transmembrane helix</keyword>
<dbReference type="PANTHER" id="PTHR38848:SF3">
    <property type="entry name" value="G-PROTEIN COUPLED RECEPTORS FAMILY 3 PROFILE DOMAIN-CONTAINING PROTEIN"/>
    <property type="match status" value="1"/>
</dbReference>
<gene>
    <name evidence="3" type="ORF">FPOA_00314</name>
</gene>
<proteinExistence type="predicted"/>
<dbReference type="Proteomes" id="UP000091967">
    <property type="component" value="Unassembled WGS sequence"/>
</dbReference>
<feature type="transmembrane region" description="Helical" evidence="2">
    <location>
        <begin position="94"/>
        <end position="113"/>
    </location>
</feature>
<evidence type="ECO:0000313" key="3">
    <source>
        <dbReference type="EMBL" id="OBS26373.1"/>
    </source>
</evidence>
<dbReference type="OrthoDB" id="3210850at2759"/>
<feature type="transmembrane region" description="Helical" evidence="2">
    <location>
        <begin position="133"/>
        <end position="154"/>
    </location>
</feature>
<feature type="transmembrane region" description="Helical" evidence="2">
    <location>
        <begin position="174"/>
        <end position="195"/>
    </location>
</feature>
<dbReference type="AlphaFoldDB" id="A0A1B8B0W1"/>
<evidence type="ECO:0000256" key="1">
    <source>
        <dbReference type="SAM" id="MobiDB-lite"/>
    </source>
</evidence>
<protein>
    <submittedName>
        <fullName evidence="3">Uncharacterized protein</fullName>
    </submittedName>
</protein>